<evidence type="ECO:0000256" key="4">
    <source>
        <dbReference type="ARBA" id="ARBA00022605"/>
    </source>
</evidence>
<dbReference type="GO" id="GO:0004834">
    <property type="term" value="F:tryptophan synthase activity"/>
    <property type="evidence" value="ECO:0007669"/>
    <property type="project" value="UniProtKB-UniRule"/>
</dbReference>
<evidence type="ECO:0000256" key="6">
    <source>
        <dbReference type="ARBA" id="ARBA00023141"/>
    </source>
</evidence>
<keyword evidence="12" id="KW-1185">Reference proteome</keyword>
<dbReference type="InterPro" id="IPR013785">
    <property type="entry name" value="Aldolase_TIM"/>
</dbReference>
<dbReference type="NCBIfam" id="TIGR00262">
    <property type="entry name" value="trpA"/>
    <property type="match status" value="1"/>
</dbReference>
<dbReference type="EC" id="4.2.1.20" evidence="9"/>
<dbReference type="FunFam" id="3.20.20.70:FF:000037">
    <property type="entry name" value="Tryptophan synthase alpha chain"/>
    <property type="match status" value="1"/>
</dbReference>
<reference evidence="11 12" key="1">
    <citation type="submission" date="2019-09" db="EMBL/GenBank/DDBJ databases">
        <title>Geobacter sp. Red96, a novel strain isolated from paddy soil.</title>
        <authorList>
            <person name="Xu Z."/>
            <person name="Masuda Y."/>
            <person name="Itoh H."/>
            <person name="Senoo K."/>
        </authorList>
    </citation>
    <scope>NUCLEOTIDE SEQUENCE [LARGE SCALE GENOMIC DNA]</scope>
    <source>
        <strain evidence="11 12">Red96</strain>
    </source>
</reference>
<dbReference type="InterPro" id="IPR002028">
    <property type="entry name" value="Trp_synthase_suA"/>
</dbReference>
<evidence type="ECO:0000256" key="8">
    <source>
        <dbReference type="ARBA" id="ARBA00049047"/>
    </source>
</evidence>
<evidence type="ECO:0000256" key="2">
    <source>
        <dbReference type="ARBA" id="ARBA00004733"/>
    </source>
</evidence>
<keyword evidence="4 9" id="KW-0028">Amino-acid biosynthesis</keyword>
<evidence type="ECO:0000256" key="10">
    <source>
        <dbReference type="RuleBase" id="RU003662"/>
    </source>
</evidence>
<name>A0A7J4ZRE7_9BACT</name>
<gene>
    <name evidence="9" type="primary">trpA</name>
    <name evidence="11" type="ORF">F6V25_08590</name>
</gene>
<dbReference type="CDD" id="cd04724">
    <property type="entry name" value="Tryptophan_synthase_alpha"/>
    <property type="match status" value="1"/>
</dbReference>
<dbReference type="HAMAP" id="MF_00131">
    <property type="entry name" value="Trp_synth_alpha"/>
    <property type="match status" value="1"/>
</dbReference>
<dbReference type="SUPFAM" id="SSF51366">
    <property type="entry name" value="Ribulose-phoshate binding barrel"/>
    <property type="match status" value="1"/>
</dbReference>
<keyword evidence="5 9" id="KW-0822">Tryptophan biosynthesis</keyword>
<dbReference type="PROSITE" id="PS00167">
    <property type="entry name" value="TRP_SYNTHASE_ALPHA"/>
    <property type="match status" value="1"/>
</dbReference>
<comment type="caution">
    <text evidence="11">The sequence shown here is derived from an EMBL/GenBank/DDBJ whole genome shotgun (WGS) entry which is preliminary data.</text>
</comment>
<keyword evidence="6 9" id="KW-0057">Aromatic amino acid biosynthesis</keyword>
<evidence type="ECO:0000313" key="12">
    <source>
        <dbReference type="Proteomes" id="UP000420562"/>
    </source>
</evidence>
<dbReference type="UniPathway" id="UPA00035">
    <property type="reaction ID" value="UER00044"/>
</dbReference>
<comment type="function">
    <text evidence="1 9">The alpha subunit is responsible for the aldol cleavage of indoleglycerol phosphate to indole and glyceraldehyde 3-phosphate.</text>
</comment>
<dbReference type="Proteomes" id="UP000420562">
    <property type="component" value="Unassembled WGS sequence"/>
</dbReference>
<comment type="similarity">
    <text evidence="9 10">Belongs to the TrpA family.</text>
</comment>
<dbReference type="PANTHER" id="PTHR43406">
    <property type="entry name" value="TRYPTOPHAN SYNTHASE, ALPHA CHAIN"/>
    <property type="match status" value="1"/>
</dbReference>
<dbReference type="EMBL" id="VZQZ01000004">
    <property type="protein sequence ID" value="KAB0665762.1"/>
    <property type="molecule type" value="Genomic_DNA"/>
</dbReference>
<evidence type="ECO:0000256" key="5">
    <source>
        <dbReference type="ARBA" id="ARBA00022822"/>
    </source>
</evidence>
<comment type="pathway">
    <text evidence="2 9">Amino-acid biosynthesis; L-tryptophan biosynthesis; L-tryptophan from chorismate: step 5/5.</text>
</comment>
<feature type="active site" description="Proton acceptor" evidence="9">
    <location>
        <position position="60"/>
    </location>
</feature>
<evidence type="ECO:0000256" key="1">
    <source>
        <dbReference type="ARBA" id="ARBA00003365"/>
    </source>
</evidence>
<evidence type="ECO:0000256" key="9">
    <source>
        <dbReference type="HAMAP-Rule" id="MF_00131"/>
    </source>
</evidence>
<protein>
    <recommendedName>
        <fullName evidence="9">Tryptophan synthase alpha chain</fullName>
        <ecNumber evidence="9">4.2.1.20</ecNumber>
    </recommendedName>
</protein>
<dbReference type="InterPro" id="IPR011060">
    <property type="entry name" value="RibuloseP-bd_barrel"/>
</dbReference>
<evidence type="ECO:0000256" key="7">
    <source>
        <dbReference type="ARBA" id="ARBA00023239"/>
    </source>
</evidence>
<dbReference type="AlphaFoldDB" id="A0A7J4ZRE7"/>
<feature type="active site" description="Proton acceptor" evidence="9">
    <location>
        <position position="49"/>
    </location>
</feature>
<proteinExistence type="inferred from homology"/>
<dbReference type="PANTHER" id="PTHR43406:SF1">
    <property type="entry name" value="TRYPTOPHAN SYNTHASE ALPHA CHAIN, CHLOROPLASTIC"/>
    <property type="match status" value="1"/>
</dbReference>
<dbReference type="RefSeq" id="WP_151128196.1">
    <property type="nucleotide sequence ID" value="NZ_VZQZ01000004.1"/>
</dbReference>
<dbReference type="Pfam" id="PF00290">
    <property type="entry name" value="Trp_syntA"/>
    <property type="match status" value="1"/>
</dbReference>
<accession>A0A7J4ZRE7</accession>
<comment type="subunit">
    <text evidence="3 9">Tetramer of two alpha and two beta chains.</text>
</comment>
<organism evidence="11 12">
    <name type="scientific">Oryzomonas japonica</name>
    <dbReference type="NCBI Taxonomy" id="2603858"/>
    <lineage>
        <taxon>Bacteria</taxon>
        <taxon>Pseudomonadati</taxon>
        <taxon>Thermodesulfobacteriota</taxon>
        <taxon>Desulfuromonadia</taxon>
        <taxon>Geobacterales</taxon>
        <taxon>Geobacteraceae</taxon>
        <taxon>Oryzomonas</taxon>
    </lineage>
</organism>
<comment type="catalytic activity">
    <reaction evidence="8 9">
        <text>(1S,2R)-1-C-(indol-3-yl)glycerol 3-phosphate + L-serine = D-glyceraldehyde 3-phosphate + L-tryptophan + H2O</text>
        <dbReference type="Rhea" id="RHEA:10532"/>
        <dbReference type="ChEBI" id="CHEBI:15377"/>
        <dbReference type="ChEBI" id="CHEBI:33384"/>
        <dbReference type="ChEBI" id="CHEBI:57912"/>
        <dbReference type="ChEBI" id="CHEBI:58866"/>
        <dbReference type="ChEBI" id="CHEBI:59776"/>
        <dbReference type="EC" id="4.2.1.20"/>
    </reaction>
</comment>
<keyword evidence="7 9" id="KW-0456">Lyase</keyword>
<dbReference type="GO" id="GO:0005829">
    <property type="term" value="C:cytosol"/>
    <property type="evidence" value="ECO:0007669"/>
    <property type="project" value="TreeGrafter"/>
</dbReference>
<evidence type="ECO:0000313" key="11">
    <source>
        <dbReference type="EMBL" id="KAB0665762.1"/>
    </source>
</evidence>
<dbReference type="Gene3D" id="3.20.20.70">
    <property type="entry name" value="Aldolase class I"/>
    <property type="match status" value="1"/>
</dbReference>
<evidence type="ECO:0000256" key="3">
    <source>
        <dbReference type="ARBA" id="ARBA00011270"/>
    </source>
</evidence>
<dbReference type="InterPro" id="IPR018204">
    <property type="entry name" value="Trp_synthase_alpha_AS"/>
</dbReference>
<sequence>MDRLTQRLATLGEHNDKALVTFVTAGDPDLGTTEAVIHLLADAGADIIELGVPFSDPMADGPTIQLSSERALAAGTTLEGILATVTKVRTSQDIPIILMGYLNPIHAYGYERFCRDAAQAGVDGVLLVDMPPEESGEFLRHAAPSGLNVIFLLTPTSDKSRIATVDKLGRGFVYYVTVTGVTGMRQQTSATLATELAKVRKKIRLPVMAGFGISTPEQAAQVAAMADGIVVGSAIVKLFEQHSGAKLKSELRRLVGELKKAISPGPA</sequence>